<organism evidence="1 2">
    <name type="scientific">Candidatus Woesebacteria bacterium RIFCSPLOWO2_01_FULL_44_14</name>
    <dbReference type="NCBI Taxonomy" id="1802525"/>
    <lineage>
        <taxon>Bacteria</taxon>
        <taxon>Candidatus Woeseibacteriota</taxon>
    </lineage>
</organism>
<dbReference type="AlphaFoldDB" id="A0A1F8BXY2"/>
<name>A0A1F8BXY2_9BACT</name>
<dbReference type="Proteomes" id="UP000178429">
    <property type="component" value="Unassembled WGS sequence"/>
</dbReference>
<accession>A0A1F8BXY2</accession>
<dbReference type="EMBL" id="MGHL01000015">
    <property type="protein sequence ID" value="OGM68963.1"/>
    <property type="molecule type" value="Genomic_DNA"/>
</dbReference>
<protein>
    <submittedName>
        <fullName evidence="1">Uncharacterized protein</fullName>
    </submittedName>
</protein>
<evidence type="ECO:0000313" key="1">
    <source>
        <dbReference type="EMBL" id="OGM68963.1"/>
    </source>
</evidence>
<evidence type="ECO:0000313" key="2">
    <source>
        <dbReference type="Proteomes" id="UP000178429"/>
    </source>
</evidence>
<gene>
    <name evidence="1" type="ORF">A2975_02095</name>
</gene>
<sequence>MPREILKYSQVQRFLTGGGIRSVFRDIQLNYTEMVYAIQNPSNQRVCDDCDKPGRFMHVTMDYKADWSVTIKCADHSPANYFELELRRGE</sequence>
<reference evidence="1 2" key="1">
    <citation type="journal article" date="2016" name="Nat. Commun.">
        <title>Thousands of microbial genomes shed light on interconnected biogeochemical processes in an aquifer system.</title>
        <authorList>
            <person name="Anantharaman K."/>
            <person name="Brown C.T."/>
            <person name="Hug L.A."/>
            <person name="Sharon I."/>
            <person name="Castelle C.J."/>
            <person name="Probst A.J."/>
            <person name="Thomas B.C."/>
            <person name="Singh A."/>
            <person name="Wilkins M.J."/>
            <person name="Karaoz U."/>
            <person name="Brodie E.L."/>
            <person name="Williams K.H."/>
            <person name="Hubbard S.S."/>
            <person name="Banfield J.F."/>
        </authorList>
    </citation>
    <scope>NUCLEOTIDE SEQUENCE [LARGE SCALE GENOMIC DNA]</scope>
</reference>
<comment type="caution">
    <text evidence="1">The sequence shown here is derived from an EMBL/GenBank/DDBJ whole genome shotgun (WGS) entry which is preliminary data.</text>
</comment>
<proteinExistence type="predicted"/>